<dbReference type="Gene3D" id="3.30.428.30">
    <property type="entry name" value="HIT family - CDH-like"/>
    <property type="match status" value="1"/>
</dbReference>
<keyword evidence="18" id="KW-0732">Signal</keyword>
<name>A0A544W4J2_9MYCO</name>
<evidence type="ECO:0000256" key="17">
    <source>
        <dbReference type="ARBA" id="ARBA00032892"/>
    </source>
</evidence>
<evidence type="ECO:0000256" key="5">
    <source>
        <dbReference type="ARBA" id="ARBA00006435"/>
    </source>
</evidence>
<evidence type="ECO:0000256" key="16">
    <source>
        <dbReference type="ARBA" id="ARBA00032888"/>
    </source>
</evidence>
<evidence type="ECO:0000256" key="12">
    <source>
        <dbReference type="ARBA" id="ARBA00023098"/>
    </source>
</evidence>
<evidence type="ECO:0000256" key="13">
    <source>
        <dbReference type="ARBA" id="ARBA00023136"/>
    </source>
</evidence>
<evidence type="ECO:0000313" key="19">
    <source>
        <dbReference type="EMBL" id="TQR87153.1"/>
    </source>
</evidence>
<sequence length="251" mass="26310">MVVVSLVVALATSATVHADPSALWNIVDGQCVPNQVAHDDPAPCASVDLAAGSAVLKDLVGETQFLLIPTERSSGIDDPAILAPSAPNYFAAAWRAKSFVDERAGVELPRQWMSLAINSAYARSQNQLHIHVDCVRPDVHDALTRYGSSVGPAWAPFPVELAGHRYDAMSVAGDELGSANPFDLLADGVAGAREDMASRTLVVVGSEDTSGQPGFVILTDRADAATGNEAAGEELQDHDFCPRVAATLPGK</sequence>
<keyword evidence="12" id="KW-0443">Lipid metabolism</keyword>
<evidence type="ECO:0000256" key="1">
    <source>
        <dbReference type="ARBA" id="ARBA00001007"/>
    </source>
</evidence>
<comment type="caution">
    <text evidence="19">The sequence shown here is derived from an EMBL/GenBank/DDBJ whole genome shotgun (WGS) entry which is preliminary data.</text>
</comment>
<evidence type="ECO:0000256" key="7">
    <source>
        <dbReference type="ARBA" id="ARBA00022475"/>
    </source>
</evidence>
<dbReference type="GO" id="GO:0046342">
    <property type="term" value="P:CDP-diacylglycerol catabolic process"/>
    <property type="evidence" value="ECO:0007669"/>
    <property type="project" value="UniProtKB-UniPathway"/>
</dbReference>
<accession>A0A544W4J2</accession>
<dbReference type="EMBL" id="VIFX01000008">
    <property type="protein sequence ID" value="TQR87153.1"/>
    <property type="molecule type" value="Genomic_DNA"/>
</dbReference>
<feature type="signal peptide" evidence="18">
    <location>
        <begin position="1"/>
        <end position="18"/>
    </location>
</feature>
<dbReference type="AlphaFoldDB" id="A0A544W4J2"/>
<comment type="similarity">
    <text evidence="5">Belongs to the Cdh family.</text>
</comment>
<comment type="subcellular location">
    <subcellularLocation>
        <location evidence="2">Cell membrane</location>
        <topology evidence="2">Single-pass membrane protein</topology>
    </subcellularLocation>
</comment>
<dbReference type="Proteomes" id="UP000315759">
    <property type="component" value="Unassembled WGS sequence"/>
</dbReference>
<comment type="catalytic activity">
    <reaction evidence="1">
        <text>a CDP-1,2-diacyl-sn-glycerol + H2O = a 1,2-diacyl-sn-glycero-3-phosphate + CMP + 2 H(+)</text>
        <dbReference type="Rhea" id="RHEA:15221"/>
        <dbReference type="ChEBI" id="CHEBI:15377"/>
        <dbReference type="ChEBI" id="CHEBI:15378"/>
        <dbReference type="ChEBI" id="CHEBI:58332"/>
        <dbReference type="ChEBI" id="CHEBI:58608"/>
        <dbReference type="ChEBI" id="CHEBI:60377"/>
        <dbReference type="EC" id="3.6.1.26"/>
    </reaction>
</comment>
<keyword evidence="13" id="KW-0472">Membrane</keyword>
<evidence type="ECO:0000256" key="11">
    <source>
        <dbReference type="ARBA" id="ARBA00022989"/>
    </source>
</evidence>
<comment type="pathway">
    <text evidence="4">Lipid metabolism.</text>
</comment>
<dbReference type="InterPro" id="IPR036265">
    <property type="entry name" value="HIT-like_sf"/>
</dbReference>
<dbReference type="InterPro" id="IPR003763">
    <property type="entry name" value="CDP-diacylglyc_Pase"/>
</dbReference>
<evidence type="ECO:0000256" key="9">
    <source>
        <dbReference type="ARBA" id="ARBA00022692"/>
    </source>
</evidence>
<dbReference type="EC" id="3.6.1.26" evidence="6"/>
<feature type="chain" id="PRO_5022098329" description="CDP-diacylglycerol diphosphatase" evidence="18">
    <location>
        <begin position="19"/>
        <end position="251"/>
    </location>
</feature>
<organism evidence="19 20">
    <name type="scientific">Mycolicibacterium hodleri</name>
    <dbReference type="NCBI Taxonomy" id="49897"/>
    <lineage>
        <taxon>Bacteria</taxon>
        <taxon>Bacillati</taxon>
        <taxon>Actinomycetota</taxon>
        <taxon>Actinomycetes</taxon>
        <taxon>Mycobacteriales</taxon>
        <taxon>Mycobacteriaceae</taxon>
        <taxon>Mycolicibacterium</taxon>
    </lineage>
</organism>
<gene>
    <name evidence="19" type="ORF">D8S82_08590</name>
</gene>
<dbReference type="PIRSF" id="PIRSF001273">
    <property type="entry name" value="CDH"/>
    <property type="match status" value="1"/>
</dbReference>
<evidence type="ECO:0000256" key="8">
    <source>
        <dbReference type="ARBA" id="ARBA00022516"/>
    </source>
</evidence>
<keyword evidence="15" id="KW-1208">Phospholipid metabolism</keyword>
<reference evidence="19 20" key="1">
    <citation type="submission" date="2018-10" db="EMBL/GenBank/DDBJ databases">
        <title>Draft genome of Mycobacterium hodleri strain B.</title>
        <authorList>
            <person name="Amande T.J."/>
            <person name="Mcgenity T.J."/>
        </authorList>
    </citation>
    <scope>NUCLEOTIDE SEQUENCE [LARGE SCALE GENOMIC DNA]</scope>
    <source>
        <strain evidence="19 20">B</strain>
    </source>
</reference>
<dbReference type="UniPathway" id="UPA00609">
    <property type="reaction ID" value="UER00664"/>
</dbReference>
<dbReference type="SUPFAM" id="SSF54197">
    <property type="entry name" value="HIT-like"/>
    <property type="match status" value="1"/>
</dbReference>
<evidence type="ECO:0000256" key="4">
    <source>
        <dbReference type="ARBA" id="ARBA00005189"/>
    </source>
</evidence>
<comment type="pathway">
    <text evidence="3">Phospholipid metabolism; CDP-diacylglycerol degradation; phosphatidate from CDP-diacylglycerol: step 1/1.</text>
</comment>
<dbReference type="GO" id="GO:0005886">
    <property type="term" value="C:plasma membrane"/>
    <property type="evidence" value="ECO:0007669"/>
    <property type="project" value="UniProtKB-SubCell"/>
</dbReference>
<keyword evidence="7" id="KW-1003">Cell membrane</keyword>
<evidence type="ECO:0000256" key="18">
    <source>
        <dbReference type="SAM" id="SignalP"/>
    </source>
</evidence>
<evidence type="ECO:0000256" key="10">
    <source>
        <dbReference type="ARBA" id="ARBA00022801"/>
    </source>
</evidence>
<evidence type="ECO:0000313" key="20">
    <source>
        <dbReference type="Proteomes" id="UP000315759"/>
    </source>
</evidence>
<dbReference type="GO" id="GO:0008654">
    <property type="term" value="P:phospholipid biosynthetic process"/>
    <property type="evidence" value="ECO:0007669"/>
    <property type="project" value="UniProtKB-KW"/>
</dbReference>
<evidence type="ECO:0000256" key="2">
    <source>
        <dbReference type="ARBA" id="ARBA00004162"/>
    </source>
</evidence>
<dbReference type="NCBIfam" id="NF003986">
    <property type="entry name" value="PRK05471.1-5"/>
    <property type="match status" value="1"/>
</dbReference>
<keyword evidence="8" id="KW-0444">Lipid biosynthesis</keyword>
<dbReference type="Pfam" id="PF02611">
    <property type="entry name" value="CDH"/>
    <property type="match status" value="1"/>
</dbReference>
<keyword evidence="14" id="KW-0594">Phospholipid biosynthesis</keyword>
<protein>
    <recommendedName>
        <fullName evidence="6">CDP-diacylglycerol diphosphatase</fullName>
        <ecNumber evidence="6">3.6.1.26</ecNumber>
    </recommendedName>
    <alternativeName>
        <fullName evidence="16">CDP-diacylglycerol phosphatidylhydrolase</fullName>
    </alternativeName>
    <alternativeName>
        <fullName evidence="17">CDP-diglyceride hydrolase</fullName>
    </alternativeName>
</protein>
<evidence type="ECO:0000256" key="3">
    <source>
        <dbReference type="ARBA" id="ARBA00004927"/>
    </source>
</evidence>
<evidence type="ECO:0000256" key="15">
    <source>
        <dbReference type="ARBA" id="ARBA00023264"/>
    </source>
</evidence>
<keyword evidence="9" id="KW-0812">Transmembrane</keyword>
<keyword evidence="10 19" id="KW-0378">Hydrolase</keyword>
<keyword evidence="20" id="KW-1185">Reference proteome</keyword>
<evidence type="ECO:0000256" key="14">
    <source>
        <dbReference type="ARBA" id="ARBA00023209"/>
    </source>
</evidence>
<proteinExistence type="inferred from homology"/>
<dbReference type="GO" id="GO:0008715">
    <property type="term" value="F:CDP-diacylglycerol diphosphatase activity"/>
    <property type="evidence" value="ECO:0007669"/>
    <property type="project" value="UniProtKB-EC"/>
</dbReference>
<evidence type="ECO:0000256" key="6">
    <source>
        <dbReference type="ARBA" id="ARBA00012375"/>
    </source>
</evidence>
<keyword evidence="11" id="KW-1133">Transmembrane helix</keyword>